<proteinExistence type="predicted"/>
<dbReference type="InterPro" id="IPR020841">
    <property type="entry name" value="PKS_Beta-ketoAc_synthase_dom"/>
</dbReference>
<dbReference type="SMART" id="SM00827">
    <property type="entry name" value="PKS_AT"/>
    <property type="match status" value="1"/>
</dbReference>
<gene>
    <name evidence="6" type="ORF">GCM10009754_69080</name>
</gene>
<dbReference type="Pfam" id="PF03060">
    <property type="entry name" value="NMO"/>
    <property type="match status" value="1"/>
</dbReference>
<sequence>MERGNPGQRAAVLGVGPFGTVDPLLAAAVSRGGGFGIVGLTGEDALEALRRVAGAGVPFGARVGADCPFGPAELDGVEGLALVVLAAGATWDIGELEVPVLVEVTDLDEAREAVVHGAYGVIARGSESGGVVSELSSFVLVQRLLDGLADVGEVPVWVCGGIGPRTAAAAVAGGAAGVVLDVQLGLFPDADVPRRLRDRLARADGSESVLVDGRRVLRDDHGIPWGQDAPLAALFAERSETAEDAVRAIVRTVTSRRAVPPPADQGAPLCRSTGAPLPVAQGPMTRVSDQPEFAEAVASHGGLPFVAVALADEERAAKLLTDTAELLGDRPWGAGILGFVPDELREAQLRAIHRTRPRAVLIAGGRPAQAKALEAEGIATYLHVPSPILLRQFLDAGVRRFVFEGAECGGHIGPRTSFSLWESQLDVLAKFVEEGNSADGVEIFFAGGVHDARSAAMVAAMAAPLAERGAGIGVLMGTAYLFTDEAVRHGAITELFQRQAVEADRTATVETAPGHLTRCLHSPFVAEFAEVERNLREEGVPKQERWERLERLNTGRLRIASKGVRRDGDELVAVDADGQLTDGMYMAGQVAVLRGATTDIATLHRAVVEDAARLLSAGEPARAEPAAATVDVAVIGMAGVFPGAPDLSAFWSNVLRGVDSVTEVPPERWDAATYYREDGAPGSTPSKWGGFLPDIPFDPVSFGIPPTSMGSIDPAQLLSLEIARRALADAGAVADRERTGVVFGAEAGGDLHNAGVLRALLPGYLEDLPAELAELLPTFTEDTFPGTLANVISGRVANRLDLGGPNYTVDAACGSSLAALDLACKELAGGGSDLMLCGAVDLHNGVHDYLMFASAGALSPTGRCRPFDRAADGIALGEGVACVVLKRLADAERDGDRIYAVVKGVGAGSDGKAFGLTAPRPEGQRRALERAYRNAGISPSKVGLVEAHGTGTVVGDGTELSTLTEFFAEAGAAPGGCAIGSVKGQIGHTKCAAGLAGLIKAALSLWTGVVPPTAQLRDPHTVWEEGRSPFSFTTRARPWLRPRQDRVAGVSAFGFGGTNFHAVLAAGPSTSDSRHRLRDWDAELFVLRGDDAADRLVELAGSAPAELPLSTVASTVTGTGPVRYAIVASDRAELLDALAEISSGAASGKHWFAADERDPGEVAFLFPGQGSQRTGMLAELFTSFGELRGLLDLDQETASRIFPPRAFDAAATTAQDDALRDTRVAQPALGMAGIAMARVLDRLGVRPGMLGGHSYGELAALSVAGAFDAPTLLRLSERRAAAVMNAVHGDPGAMAAVRTTPAALAEVLGEPMDVVVANHNAPDQVVLSGGTDAIELAVKSLKAHGIGAKRIPVACAFHSPLVAGAADEFDAVLAGERVRDPRLPVWANRTARRYERGAVRAELTGQLGSPVRFAEQIEDMYAEGARTFLEVGPGRVLTGLVSSILGDRPHTAIATDPGAAPGLRGFLTALAKLAVAGVEVDTEWLFRGRVANRAPVARRPEWTVNGQLVRRGRTTPPGGLRPAERIRRSAMAESTRPGEPDSAVLEFLRGNREVVAAQRDVLLAYFGGARQAEPVTPVAVPPVVVPATVVVEAPVEVTAPIQSTVDVSDLLGTVVGVIAERTGYPGEMIDGDLDLEADLSIDSIKRTEIAGMLLAKLGLRERIDDAEQDELSRKRTAGALADWLSEHVGADAANVAAEPDEAEPAATGIAPGRFVLRAAPSPSAPSGELAGRRVLVLHEPEQSALAVRVSAELAARGAHAVVDPRAEADALICLSTLTGTEEPAAPRLFLVLRDLIGAGMDGLVVAAPLDRGPRTAGLRGLLRSVAREHPERPVRLVELDHEAPSAASTLVAELLDRTPVPVARHTGEGRAAFELLAEDLPSVARAGAGPAGPGAAEAAAIGLDRDSVVLLIGGARGITARFAGTLALAAGCRIELAGRTAFTGEPEDPALRGLADAPALRRALADGGEPLSEVERQVRAVLAGREIANTMDGIRRAGGEPRYHRIDVRDGAAVRHLVEEVHARHGRLDGIVHAAGVIDDKLMSEKDGQSFRTVFGTKVDGAVALLDAVTRLPEPPKFVTFFGSIAAVLGNRGQTDYAAANDALDVFGSQWAERTGNRALTVHWGPWAPSAGGMVSEELAREYARRDVKLIDPDEGAACLLAELAYGGPSSTSVVYTASPW</sequence>
<dbReference type="InterPro" id="IPR052568">
    <property type="entry name" value="PKS-FAS_Synthase"/>
</dbReference>
<feature type="domain" description="Carrier" evidence="4">
    <location>
        <begin position="1605"/>
        <end position="1688"/>
    </location>
</feature>
<dbReference type="InterPro" id="IPR036291">
    <property type="entry name" value="NAD(P)-bd_dom_sf"/>
</dbReference>
<keyword evidence="3" id="KW-0808">Transferase</keyword>
<accession>A0ABP5DN54</accession>
<keyword evidence="2" id="KW-0597">Phosphoprotein</keyword>
<evidence type="ECO:0000256" key="1">
    <source>
        <dbReference type="ARBA" id="ARBA00022450"/>
    </source>
</evidence>
<dbReference type="InterPro" id="IPR013785">
    <property type="entry name" value="Aldolase_TIM"/>
</dbReference>
<dbReference type="InterPro" id="IPR014030">
    <property type="entry name" value="Ketoacyl_synth_N"/>
</dbReference>
<evidence type="ECO:0000256" key="3">
    <source>
        <dbReference type="ARBA" id="ARBA00022679"/>
    </source>
</evidence>
<reference evidence="7" key="1">
    <citation type="journal article" date="2019" name="Int. J. Syst. Evol. Microbiol.">
        <title>The Global Catalogue of Microorganisms (GCM) 10K type strain sequencing project: providing services to taxonomists for standard genome sequencing and annotation.</title>
        <authorList>
            <consortium name="The Broad Institute Genomics Platform"/>
            <consortium name="The Broad Institute Genome Sequencing Center for Infectious Disease"/>
            <person name="Wu L."/>
            <person name="Ma J."/>
        </authorList>
    </citation>
    <scope>NUCLEOTIDE SEQUENCE [LARGE SCALE GENOMIC DNA]</scope>
    <source>
        <strain evidence="7">JCM 14545</strain>
    </source>
</reference>
<dbReference type="InterPro" id="IPR014043">
    <property type="entry name" value="Acyl_transferase_dom"/>
</dbReference>
<protein>
    <submittedName>
        <fullName evidence="6">Type I polyketide synthase</fullName>
    </submittedName>
</protein>
<dbReference type="Proteomes" id="UP001501116">
    <property type="component" value="Unassembled WGS sequence"/>
</dbReference>
<evidence type="ECO:0000313" key="6">
    <source>
        <dbReference type="EMBL" id="GAA1982376.1"/>
    </source>
</evidence>
<keyword evidence="1" id="KW-0596">Phosphopantetheine</keyword>
<dbReference type="Gene3D" id="1.10.1200.10">
    <property type="entry name" value="ACP-like"/>
    <property type="match status" value="1"/>
</dbReference>
<dbReference type="InterPro" id="IPR013968">
    <property type="entry name" value="PKS_KR"/>
</dbReference>
<dbReference type="SMART" id="SM00822">
    <property type="entry name" value="PKS_KR"/>
    <property type="match status" value="1"/>
</dbReference>
<dbReference type="SUPFAM" id="SSF55048">
    <property type="entry name" value="Probable ACP-binding domain of malonyl-CoA ACP transacylase"/>
    <property type="match status" value="1"/>
</dbReference>
<name>A0ABP5DN54_9PSEU</name>
<dbReference type="Gene3D" id="3.40.50.720">
    <property type="entry name" value="NAD(P)-binding Rossmann-like Domain"/>
    <property type="match status" value="1"/>
</dbReference>
<dbReference type="InterPro" id="IPR016039">
    <property type="entry name" value="Thiolase-like"/>
</dbReference>
<dbReference type="EMBL" id="BAAANN010000037">
    <property type="protein sequence ID" value="GAA1982376.1"/>
    <property type="molecule type" value="Genomic_DNA"/>
</dbReference>
<dbReference type="SUPFAM" id="SSF51412">
    <property type="entry name" value="Inosine monophosphate dehydrogenase (IMPDH)"/>
    <property type="match status" value="1"/>
</dbReference>
<dbReference type="CDD" id="cd00833">
    <property type="entry name" value="PKS"/>
    <property type="match status" value="1"/>
</dbReference>
<keyword evidence="7" id="KW-1185">Reference proteome</keyword>
<evidence type="ECO:0000256" key="2">
    <source>
        <dbReference type="ARBA" id="ARBA00022553"/>
    </source>
</evidence>
<feature type="domain" description="Ketosynthase family 3 (KS3)" evidence="5">
    <location>
        <begin position="629"/>
        <end position="1066"/>
    </location>
</feature>
<dbReference type="SUPFAM" id="SSF47336">
    <property type="entry name" value="ACP-like"/>
    <property type="match status" value="1"/>
</dbReference>
<dbReference type="Gene3D" id="3.20.20.70">
    <property type="entry name" value="Aldolase class I"/>
    <property type="match status" value="2"/>
</dbReference>
<dbReference type="RefSeq" id="WP_344428787.1">
    <property type="nucleotide sequence ID" value="NZ_BAAANN010000037.1"/>
</dbReference>
<dbReference type="InterPro" id="IPR036736">
    <property type="entry name" value="ACP-like_sf"/>
</dbReference>
<dbReference type="SUPFAM" id="SSF52151">
    <property type="entry name" value="FabD/lysophospholipase-like"/>
    <property type="match status" value="1"/>
</dbReference>
<dbReference type="InterPro" id="IPR009081">
    <property type="entry name" value="PP-bd_ACP"/>
</dbReference>
<dbReference type="Pfam" id="PF08659">
    <property type="entry name" value="KR"/>
    <property type="match status" value="1"/>
</dbReference>
<dbReference type="SUPFAM" id="SSF53901">
    <property type="entry name" value="Thiolase-like"/>
    <property type="match status" value="1"/>
</dbReference>
<dbReference type="Gene3D" id="3.40.366.10">
    <property type="entry name" value="Malonyl-Coenzyme A Acyl Carrier Protein, domain 2"/>
    <property type="match status" value="1"/>
</dbReference>
<evidence type="ECO:0000259" key="5">
    <source>
        <dbReference type="PROSITE" id="PS52004"/>
    </source>
</evidence>
<dbReference type="Pfam" id="PF00109">
    <property type="entry name" value="ketoacyl-synt"/>
    <property type="match status" value="1"/>
</dbReference>
<organism evidence="6 7">
    <name type="scientific">Amycolatopsis minnesotensis</name>
    <dbReference type="NCBI Taxonomy" id="337894"/>
    <lineage>
        <taxon>Bacteria</taxon>
        <taxon>Bacillati</taxon>
        <taxon>Actinomycetota</taxon>
        <taxon>Actinomycetes</taxon>
        <taxon>Pseudonocardiales</taxon>
        <taxon>Pseudonocardiaceae</taxon>
        <taxon>Amycolatopsis</taxon>
    </lineage>
</organism>
<dbReference type="InterPro" id="IPR016035">
    <property type="entry name" value="Acyl_Trfase/lysoPLipase"/>
</dbReference>
<dbReference type="SUPFAM" id="SSF51395">
    <property type="entry name" value="FMN-linked oxidoreductases"/>
    <property type="match status" value="1"/>
</dbReference>
<evidence type="ECO:0000259" key="4">
    <source>
        <dbReference type="PROSITE" id="PS50075"/>
    </source>
</evidence>
<dbReference type="InterPro" id="IPR057326">
    <property type="entry name" value="KR_dom"/>
</dbReference>
<dbReference type="PANTHER" id="PTHR43074:SF1">
    <property type="entry name" value="BETA-KETOACYL SYNTHASE FAMILY PROTEIN-RELATED"/>
    <property type="match status" value="1"/>
</dbReference>
<dbReference type="SMART" id="SM00825">
    <property type="entry name" value="PKS_KS"/>
    <property type="match status" value="1"/>
</dbReference>
<dbReference type="InterPro" id="IPR014031">
    <property type="entry name" value="Ketoacyl_synth_C"/>
</dbReference>
<dbReference type="PROSITE" id="PS50075">
    <property type="entry name" value="CARRIER"/>
    <property type="match status" value="1"/>
</dbReference>
<dbReference type="Pfam" id="PF02801">
    <property type="entry name" value="Ketoacyl-synt_C"/>
    <property type="match status" value="1"/>
</dbReference>
<dbReference type="PANTHER" id="PTHR43074">
    <property type="entry name" value="OMEGA-3 POLYUNSATURATED FATTY ACID SYNTHASE PFAB-RELATED"/>
    <property type="match status" value="1"/>
</dbReference>
<dbReference type="InterPro" id="IPR001227">
    <property type="entry name" value="Ac_transferase_dom_sf"/>
</dbReference>
<dbReference type="InterPro" id="IPR016036">
    <property type="entry name" value="Malonyl_transacylase_ACP-bd"/>
</dbReference>
<dbReference type="SUPFAM" id="SSF51735">
    <property type="entry name" value="NAD(P)-binding Rossmann-fold domains"/>
    <property type="match status" value="2"/>
</dbReference>
<comment type="caution">
    <text evidence="6">The sequence shown here is derived from an EMBL/GenBank/DDBJ whole genome shotgun (WGS) entry which is preliminary data.</text>
</comment>
<dbReference type="PROSITE" id="PS52004">
    <property type="entry name" value="KS3_2"/>
    <property type="match status" value="1"/>
</dbReference>
<dbReference type="Pfam" id="PF00698">
    <property type="entry name" value="Acyl_transf_1"/>
    <property type="match status" value="1"/>
</dbReference>
<evidence type="ECO:0000313" key="7">
    <source>
        <dbReference type="Proteomes" id="UP001501116"/>
    </source>
</evidence>
<dbReference type="Gene3D" id="3.40.47.10">
    <property type="match status" value="1"/>
</dbReference>